<dbReference type="InterPro" id="IPR054564">
    <property type="entry name" value="Gp18_domIII_N"/>
</dbReference>
<evidence type="ECO:0000259" key="4">
    <source>
        <dbReference type="Pfam" id="PF17482"/>
    </source>
</evidence>
<dbReference type="Pfam" id="PF17481">
    <property type="entry name" value="Phage_sheath_domII"/>
    <property type="match status" value="1"/>
</dbReference>
<feature type="domain" description="Tail sheath protein Gp18-like" evidence="5">
    <location>
        <begin position="34"/>
        <end position="94"/>
    </location>
</feature>
<dbReference type="Proteomes" id="UP000724149">
    <property type="component" value="Unassembled WGS sequence"/>
</dbReference>
<dbReference type="Pfam" id="PF04984">
    <property type="entry name" value="Phage_sheath_1"/>
    <property type="match status" value="1"/>
</dbReference>
<dbReference type="Pfam" id="PF17482">
    <property type="entry name" value="Phage_sheath_1C"/>
    <property type="match status" value="1"/>
</dbReference>
<gene>
    <name evidence="6" type="ORF">H9X81_10650</name>
</gene>
<dbReference type="EMBL" id="JACSNR010000011">
    <property type="protein sequence ID" value="MBM6924143.1"/>
    <property type="molecule type" value="Genomic_DNA"/>
</dbReference>
<dbReference type="Gene3D" id="3.30.1490.360">
    <property type="match status" value="1"/>
</dbReference>
<dbReference type="Pfam" id="PF22671">
    <property type="entry name" value="Gp18_domIII_N"/>
    <property type="match status" value="1"/>
</dbReference>
<protein>
    <submittedName>
        <fullName evidence="6">Phage tail sheath family protein</fullName>
    </submittedName>
</protein>
<comment type="similarity">
    <text evidence="1">Belongs to the myoviridae tail sheath protein family.</text>
</comment>
<evidence type="ECO:0000259" key="5">
    <source>
        <dbReference type="Pfam" id="PF22671"/>
    </source>
</evidence>
<accession>A0ABS2GPT2</accession>
<dbReference type="Gene3D" id="3.30.360.90">
    <property type="match status" value="1"/>
</dbReference>
<name>A0ABS2GPT2_9FIRM</name>
<dbReference type="InterPro" id="IPR020287">
    <property type="entry name" value="Tail_sheath_C"/>
</dbReference>
<dbReference type="InterPro" id="IPR035089">
    <property type="entry name" value="Phage_sheath_subtilisin"/>
</dbReference>
<evidence type="ECO:0000313" key="7">
    <source>
        <dbReference type="Proteomes" id="UP000724149"/>
    </source>
</evidence>
<evidence type="ECO:0000259" key="2">
    <source>
        <dbReference type="Pfam" id="PF04984"/>
    </source>
</evidence>
<dbReference type="RefSeq" id="WP_204721884.1">
    <property type="nucleotide sequence ID" value="NZ_JACSNR010000011.1"/>
</dbReference>
<evidence type="ECO:0000313" key="6">
    <source>
        <dbReference type="EMBL" id="MBM6924143.1"/>
    </source>
</evidence>
<evidence type="ECO:0000259" key="3">
    <source>
        <dbReference type="Pfam" id="PF17481"/>
    </source>
</evidence>
<dbReference type="Gene3D" id="3.30.1370.220">
    <property type="match status" value="1"/>
</dbReference>
<comment type="caution">
    <text evidence="6">The sequence shown here is derived from an EMBL/GenBank/DDBJ whole genome shotgun (WGS) entry which is preliminary data.</text>
</comment>
<organism evidence="6 7">
    <name type="scientific">Hydrogenoanaerobacterium saccharovorans</name>
    <dbReference type="NCBI Taxonomy" id="474960"/>
    <lineage>
        <taxon>Bacteria</taxon>
        <taxon>Bacillati</taxon>
        <taxon>Bacillota</taxon>
        <taxon>Clostridia</taxon>
        <taxon>Eubacteriales</taxon>
        <taxon>Oscillospiraceae</taxon>
        <taxon>Hydrogenoanaerobacterium</taxon>
    </lineage>
</organism>
<sequence length="439" mass="46396">MPIGGGTFTLQNKVLPGVYMNFVSASGGVSAGSRGIASIPAELGWGAEDTIIKMDSGDFNRQAVTVFGYDATAPELLLIREAFKRAKTLLVYRVDGGGSKAAKEIGGITVTARYSGTRGNALKVAVLENTDGSFDVVTYLDTTEMDRQTVTEAAGLTANDFVIFGGEGSLSAAVATALEGGTNGTANGAAYTKYLSAVEVEQFNTLCYPGTDSETKGLFVAFVKRLRDDEGKKITCVLTGQKADYEGIINVKNGVVLESGETLPPEKAVAWVCGATAAAEINESLTNAVYDGAVDVSEKYTKSQYEAAIKAGEFVFYAENQQARVLTDINSLTTFAGGKTSDFTSNRLIRVLDGWANDVARIFGASYLGLATNNDTGRQLFKADLVSLGNQYQDIGAISDFESADIEIDQGAGKRDVAVASALKPNDSMEKLYMTVHVA</sequence>
<keyword evidence="7" id="KW-1185">Reference proteome</keyword>
<feature type="domain" description="Tail sheath protein subtilisin-like" evidence="2">
    <location>
        <begin position="184"/>
        <end position="331"/>
    </location>
</feature>
<dbReference type="Gene3D" id="2.60.40.4290">
    <property type="match status" value="1"/>
</dbReference>
<feature type="domain" description="Tail sheath protein C-terminal" evidence="4">
    <location>
        <begin position="339"/>
        <end position="438"/>
    </location>
</feature>
<dbReference type="InterPro" id="IPR035326">
    <property type="entry name" value="Beta_sandwich_Seath"/>
</dbReference>
<dbReference type="Gene3D" id="3.40.50.11790">
    <property type="match status" value="1"/>
</dbReference>
<feature type="domain" description="Phage tail sheath protein-like beta-sandwich" evidence="3">
    <location>
        <begin position="97"/>
        <end position="183"/>
    </location>
</feature>
<proteinExistence type="inferred from homology"/>
<evidence type="ECO:0000256" key="1">
    <source>
        <dbReference type="ARBA" id="ARBA00008005"/>
    </source>
</evidence>
<reference evidence="6 7" key="1">
    <citation type="journal article" date="2021" name="Sci. Rep.">
        <title>The distribution of antibiotic resistance genes in chicken gut microbiota commensals.</title>
        <authorList>
            <person name="Juricova H."/>
            <person name="Matiasovicova J."/>
            <person name="Kubasova T."/>
            <person name="Cejkova D."/>
            <person name="Rychlik I."/>
        </authorList>
    </citation>
    <scope>NUCLEOTIDE SEQUENCE [LARGE SCALE GENOMIC DNA]</scope>
    <source>
        <strain evidence="6 7">An564</strain>
    </source>
</reference>